<dbReference type="AlphaFoldDB" id="A0A0E0LHA0"/>
<reference evidence="1" key="2">
    <citation type="submission" date="2018-05" db="EMBL/GenBank/DDBJ databases">
        <title>OpunRS2 (Oryza punctata Reference Sequence Version 2).</title>
        <authorList>
            <person name="Zhang J."/>
            <person name="Kudrna D."/>
            <person name="Lee S."/>
            <person name="Talag J."/>
            <person name="Welchert J."/>
            <person name="Wing R.A."/>
        </authorList>
    </citation>
    <scope>NUCLEOTIDE SEQUENCE [LARGE SCALE GENOMIC DNA]</scope>
</reference>
<evidence type="ECO:0000313" key="1">
    <source>
        <dbReference type="EnsemblPlants" id="OPUNC07G03410.1"/>
    </source>
</evidence>
<evidence type="ECO:0000313" key="2">
    <source>
        <dbReference type="Proteomes" id="UP000026962"/>
    </source>
</evidence>
<name>A0A0E0LHA0_ORYPU</name>
<accession>A0A0E0LHA0</accession>
<dbReference type="Gramene" id="OPUNC07G03410.1">
    <property type="protein sequence ID" value="OPUNC07G03410.1"/>
    <property type="gene ID" value="OPUNC07G03410"/>
</dbReference>
<dbReference type="Proteomes" id="UP000026962">
    <property type="component" value="Chromosome 7"/>
</dbReference>
<organism evidence="1">
    <name type="scientific">Oryza punctata</name>
    <name type="common">Red rice</name>
    <dbReference type="NCBI Taxonomy" id="4537"/>
    <lineage>
        <taxon>Eukaryota</taxon>
        <taxon>Viridiplantae</taxon>
        <taxon>Streptophyta</taxon>
        <taxon>Embryophyta</taxon>
        <taxon>Tracheophyta</taxon>
        <taxon>Spermatophyta</taxon>
        <taxon>Magnoliopsida</taxon>
        <taxon>Liliopsida</taxon>
        <taxon>Poales</taxon>
        <taxon>Poaceae</taxon>
        <taxon>BOP clade</taxon>
        <taxon>Oryzoideae</taxon>
        <taxon>Oryzeae</taxon>
        <taxon>Oryzinae</taxon>
        <taxon>Oryza</taxon>
    </lineage>
</organism>
<dbReference type="EnsemblPlants" id="OPUNC07G03410.1">
    <property type="protein sequence ID" value="OPUNC07G03410.1"/>
    <property type="gene ID" value="OPUNC07G03410"/>
</dbReference>
<reference evidence="1" key="1">
    <citation type="submission" date="2015-04" db="UniProtKB">
        <authorList>
            <consortium name="EnsemblPlants"/>
        </authorList>
    </citation>
    <scope>IDENTIFICATION</scope>
</reference>
<sequence>MAATRTSSDVVWTVEDAAVCDELRRGAWMAEDAAAGNELRRGVDGGGCGRRQRAPTWHGRWRIRPPARFGMGRGRWDHRRRCLGARLLIPRKYHLIRDRNSLIPDRYHLILRKYHLIRDRNRLIPYRYHL</sequence>
<proteinExistence type="predicted"/>
<dbReference type="HOGENOM" id="CLU_159596_0_0_1"/>
<protein>
    <submittedName>
        <fullName evidence="1">Uncharacterized protein</fullName>
    </submittedName>
</protein>
<keyword evidence="2" id="KW-1185">Reference proteome</keyword>
<dbReference type="OMA" id="RMVPDRY"/>